<dbReference type="InterPro" id="IPR004244">
    <property type="entry name" value="Transposase_22"/>
</dbReference>
<name>A0A087YKM8_POEFO</name>
<dbReference type="Ensembl" id="ENSPFOT00000018603.1">
    <property type="protein sequence ID" value="ENSPFOP00000018581.1"/>
    <property type="gene ID" value="ENSPFOG00000018473.1"/>
</dbReference>
<dbReference type="Pfam" id="PF02994">
    <property type="entry name" value="Transposase_22"/>
    <property type="match status" value="1"/>
</dbReference>
<accession>A0A087YKM8</accession>
<dbReference type="EMBL" id="AYCK01001956">
    <property type="status" value="NOT_ANNOTATED_CDS"/>
    <property type="molecule type" value="Genomic_DNA"/>
</dbReference>
<proteinExistence type="predicted"/>
<reference evidence="3" key="2">
    <citation type="submission" date="2025-08" db="UniProtKB">
        <authorList>
            <consortium name="Ensembl"/>
        </authorList>
    </citation>
    <scope>IDENTIFICATION</scope>
</reference>
<keyword evidence="1" id="KW-0175">Coiled coil</keyword>
<evidence type="ECO:0000259" key="2">
    <source>
        <dbReference type="Pfam" id="PF02994"/>
    </source>
</evidence>
<dbReference type="STRING" id="48698.ENSPFOP00000018581"/>
<organism evidence="3 4">
    <name type="scientific">Poecilia formosa</name>
    <name type="common">Amazon molly</name>
    <name type="synonym">Limia formosa</name>
    <dbReference type="NCBI Taxonomy" id="48698"/>
    <lineage>
        <taxon>Eukaryota</taxon>
        <taxon>Metazoa</taxon>
        <taxon>Chordata</taxon>
        <taxon>Craniata</taxon>
        <taxon>Vertebrata</taxon>
        <taxon>Euteleostomi</taxon>
        <taxon>Actinopterygii</taxon>
        <taxon>Neopterygii</taxon>
        <taxon>Teleostei</taxon>
        <taxon>Neoteleostei</taxon>
        <taxon>Acanthomorphata</taxon>
        <taxon>Ovalentaria</taxon>
        <taxon>Atherinomorphae</taxon>
        <taxon>Cyprinodontiformes</taxon>
        <taxon>Poeciliidae</taxon>
        <taxon>Poeciliinae</taxon>
        <taxon>Poecilia</taxon>
    </lineage>
</organism>
<dbReference type="GeneTree" id="ENSGT01040000240549"/>
<dbReference type="Proteomes" id="UP000028760">
    <property type="component" value="Unassembled WGS sequence"/>
</dbReference>
<evidence type="ECO:0000313" key="4">
    <source>
        <dbReference type="Proteomes" id="UP000028760"/>
    </source>
</evidence>
<dbReference type="InterPro" id="IPR043636">
    <property type="entry name" value="L1_RRM_dom"/>
</dbReference>
<dbReference type="AlphaFoldDB" id="A0A087YKM8"/>
<dbReference type="FunFam" id="3.30.70.1820:FF:000004">
    <property type="entry name" value="Uncharacterized protein"/>
    <property type="match status" value="1"/>
</dbReference>
<reference evidence="3" key="3">
    <citation type="submission" date="2025-09" db="UniProtKB">
        <authorList>
            <consortium name="Ensembl"/>
        </authorList>
    </citation>
    <scope>IDENTIFICATION</scope>
</reference>
<evidence type="ECO:0000313" key="3">
    <source>
        <dbReference type="Ensembl" id="ENSPFOP00000018581.1"/>
    </source>
</evidence>
<reference evidence="4" key="1">
    <citation type="submission" date="2013-10" db="EMBL/GenBank/DDBJ databases">
        <authorList>
            <person name="Schartl M."/>
            <person name="Warren W."/>
        </authorList>
    </citation>
    <scope>NUCLEOTIDE SEQUENCE [LARGE SCALE GENOMIC DNA]</scope>
    <source>
        <strain evidence="4">female</strain>
    </source>
</reference>
<keyword evidence="4" id="KW-1185">Reference proteome</keyword>
<dbReference type="PANTHER" id="PTHR11505">
    <property type="entry name" value="L1 TRANSPOSABLE ELEMENT-RELATED"/>
    <property type="match status" value="1"/>
</dbReference>
<protein>
    <recommendedName>
        <fullName evidence="2">L1 transposable element RRM domain-containing protein</fullName>
    </recommendedName>
</protein>
<dbReference type="OMA" id="CCEMDET"/>
<feature type="domain" description="L1 transposable element RRM" evidence="2">
    <location>
        <begin position="79"/>
        <end position="171"/>
    </location>
</feature>
<dbReference type="Gene3D" id="3.30.70.1820">
    <property type="entry name" value="L1 transposable element, RRM domain"/>
    <property type="match status" value="1"/>
</dbReference>
<feature type="coiled-coil region" evidence="1">
    <location>
        <begin position="49"/>
        <end position="76"/>
    </location>
</feature>
<evidence type="ECO:0000256" key="1">
    <source>
        <dbReference type="SAM" id="Coils"/>
    </source>
</evidence>
<sequence>QRLALVQSMLLEFIPITMRKSKCCEMDETMENVKKDVNECAERVGEDNITNHQARVQVLETKTKDLEGKVLDLEARSRRSNLRLVNLPEGAEGEDACAFLEKWLQEVLNLAPLRTTLTLERAHRLGQRSTSNTVAPRTLIMKFLNYKVTVIRAARTKGQILFKNHPVRFYGDLAAGVHKKTKSLL</sequence>